<dbReference type="Proteomes" id="UP000030786">
    <property type="component" value="Chromosome"/>
</dbReference>
<accession>A0AAU8S340</accession>
<dbReference type="KEGG" id="cbat:M666_12795"/>
<name>A0AAU8S340_9FLAO</name>
<feature type="transmembrane region" description="Helical" evidence="1">
    <location>
        <begin position="51"/>
        <end position="70"/>
    </location>
</feature>
<keyword evidence="1" id="KW-0472">Membrane</keyword>
<gene>
    <name evidence="2" type="ORF">M666_12795</name>
</gene>
<feature type="transmembrane region" description="Helical" evidence="1">
    <location>
        <begin position="12"/>
        <end position="31"/>
    </location>
</feature>
<evidence type="ECO:0000313" key="2">
    <source>
        <dbReference type="EMBL" id="AIZ42379.1"/>
    </source>
</evidence>
<dbReference type="GeneID" id="78061617"/>
<proteinExistence type="predicted"/>
<dbReference type="AlphaFoldDB" id="A0AAU8S340"/>
<reference evidence="2 3" key="1">
    <citation type="journal article" date="2014" name="Environ. Microbiol.">
        <title>Contrasting genomic patterns and infection strategies of two co-existing Bacteroidetes podovirus genera.</title>
        <authorList>
            <person name="Holmfeldt K."/>
            <person name="Howard-Varona C."/>
            <person name="Solonenko N."/>
            <person name="Sullivan M.B."/>
        </authorList>
    </citation>
    <scope>NUCLEOTIDE SEQUENCE [LARGE SCALE GENOMIC DNA]</scope>
    <source>
        <strain evidence="2 3">18</strain>
    </source>
</reference>
<protein>
    <submittedName>
        <fullName evidence="2">Uncharacterized protein</fullName>
    </submittedName>
</protein>
<evidence type="ECO:0000256" key="1">
    <source>
        <dbReference type="SAM" id="Phobius"/>
    </source>
</evidence>
<keyword evidence="1" id="KW-1133">Transmembrane helix</keyword>
<dbReference type="EMBL" id="CP009976">
    <property type="protein sequence ID" value="AIZ42379.1"/>
    <property type="molecule type" value="Genomic_DNA"/>
</dbReference>
<sequence>MKAILQHKSRRRNFLITVSLILLVIFMVRIYVIPYHFPPPESEGLVYFKSILDKISISLIVSIFIAWFLFKIEVPEEVTKLEIVEPNRLKELFSRARLDTNFWFFSGGTGRYTRAVTFPEISKISKDLNESRNFKILLLNPKDKNLCSNYANYRNSLKSAEKSSWKKEYVQNEIVATICSAYIHKSLNPLLEISIFLKSTFSTMRIDLSQSNCIVTKEDKKDLALLTPSNTYLYKTYKEEVFHQSKQCEELDMKGHIENVNFGTIKAENIEEICLHFQFQGISLDYDKIAQILNDNKNPYA</sequence>
<keyword evidence="1" id="KW-0812">Transmembrane</keyword>
<dbReference type="RefSeq" id="WP_029446175.1">
    <property type="nucleotide sequence ID" value="NZ_CP009976.1"/>
</dbReference>
<organism evidence="2 3">
    <name type="scientific">Cellulophaga baltica 18</name>
    <dbReference type="NCBI Taxonomy" id="1348584"/>
    <lineage>
        <taxon>Bacteria</taxon>
        <taxon>Pseudomonadati</taxon>
        <taxon>Bacteroidota</taxon>
        <taxon>Flavobacteriia</taxon>
        <taxon>Flavobacteriales</taxon>
        <taxon>Flavobacteriaceae</taxon>
        <taxon>Cellulophaga</taxon>
    </lineage>
</organism>
<evidence type="ECO:0000313" key="3">
    <source>
        <dbReference type="Proteomes" id="UP000030786"/>
    </source>
</evidence>